<evidence type="ECO:0000256" key="6">
    <source>
        <dbReference type="ARBA" id="ARBA00023136"/>
    </source>
</evidence>
<dbReference type="GO" id="GO:0016887">
    <property type="term" value="F:ATP hydrolysis activity"/>
    <property type="evidence" value="ECO:0007669"/>
    <property type="project" value="InterPro"/>
</dbReference>
<organism evidence="11 12">
    <name type="scientific">Rubrimonas cliftonensis</name>
    <dbReference type="NCBI Taxonomy" id="89524"/>
    <lineage>
        <taxon>Bacteria</taxon>
        <taxon>Pseudomonadati</taxon>
        <taxon>Pseudomonadota</taxon>
        <taxon>Alphaproteobacteria</taxon>
        <taxon>Rhodobacterales</taxon>
        <taxon>Paracoccaceae</taxon>
        <taxon>Rubrimonas</taxon>
    </lineage>
</organism>
<dbReference type="EMBL" id="FNQM01000003">
    <property type="protein sequence ID" value="SEA14712.1"/>
    <property type="molecule type" value="Genomic_DNA"/>
</dbReference>
<evidence type="ECO:0000313" key="12">
    <source>
        <dbReference type="Proteomes" id="UP000198703"/>
    </source>
</evidence>
<dbReference type="OrthoDB" id="9808328at2"/>
<keyword evidence="5 8" id="KW-1133">Transmembrane helix</keyword>
<dbReference type="Pfam" id="PF00664">
    <property type="entry name" value="ABC_membrane"/>
    <property type="match status" value="1"/>
</dbReference>
<dbReference type="Pfam" id="PF00005">
    <property type="entry name" value="ABC_tran"/>
    <property type="match status" value="1"/>
</dbReference>
<feature type="transmembrane region" description="Helical" evidence="8">
    <location>
        <begin position="176"/>
        <end position="198"/>
    </location>
</feature>
<evidence type="ECO:0000259" key="10">
    <source>
        <dbReference type="PROSITE" id="PS50929"/>
    </source>
</evidence>
<feature type="transmembrane region" description="Helical" evidence="8">
    <location>
        <begin position="59"/>
        <end position="81"/>
    </location>
</feature>
<gene>
    <name evidence="11" type="ORF">SAMN05444370_103239</name>
</gene>
<evidence type="ECO:0000256" key="4">
    <source>
        <dbReference type="ARBA" id="ARBA00022840"/>
    </source>
</evidence>
<evidence type="ECO:0000256" key="8">
    <source>
        <dbReference type="SAM" id="Phobius"/>
    </source>
</evidence>
<feature type="transmembrane region" description="Helical" evidence="8">
    <location>
        <begin position="291"/>
        <end position="311"/>
    </location>
</feature>
<dbReference type="PANTHER" id="PTHR24221">
    <property type="entry name" value="ATP-BINDING CASSETTE SUB-FAMILY B"/>
    <property type="match status" value="1"/>
</dbReference>
<dbReference type="InterPro" id="IPR036640">
    <property type="entry name" value="ABC1_TM_sf"/>
</dbReference>
<dbReference type="GO" id="GO:0005886">
    <property type="term" value="C:plasma membrane"/>
    <property type="evidence" value="ECO:0007669"/>
    <property type="project" value="UniProtKB-SubCell"/>
</dbReference>
<proteinExistence type="predicted"/>
<dbReference type="RefSeq" id="WP_093250670.1">
    <property type="nucleotide sequence ID" value="NZ_FNQM01000003.1"/>
</dbReference>
<dbReference type="GO" id="GO:0005524">
    <property type="term" value="F:ATP binding"/>
    <property type="evidence" value="ECO:0007669"/>
    <property type="project" value="UniProtKB-KW"/>
</dbReference>
<dbReference type="InterPro" id="IPR003439">
    <property type="entry name" value="ABC_transporter-like_ATP-bd"/>
</dbReference>
<feature type="domain" description="ABC transporter" evidence="9">
    <location>
        <begin position="382"/>
        <end position="621"/>
    </location>
</feature>
<evidence type="ECO:0000256" key="1">
    <source>
        <dbReference type="ARBA" id="ARBA00004651"/>
    </source>
</evidence>
<dbReference type="SMART" id="SM00382">
    <property type="entry name" value="AAA"/>
    <property type="match status" value="1"/>
</dbReference>
<keyword evidence="12" id="KW-1185">Reference proteome</keyword>
<evidence type="ECO:0000259" key="9">
    <source>
        <dbReference type="PROSITE" id="PS50893"/>
    </source>
</evidence>
<dbReference type="GO" id="GO:0034040">
    <property type="term" value="F:ATPase-coupled lipid transmembrane transporter activity"/>
    <property type="evidence" value="ECO:0007669"/>
    <property type="project" value="TreeGrafter"/>
</dbReference>
<keyword evidence="4 11" id="KW-0067">ATP-binding</keyword>
<dbReference type="Proteomes" id="UP000198703">
    <property type="component" value="Unassembled WGS sequence"/>
</dbReference>
<feature type="transmembrane region" description="Helical" evidence="8">
    <location>
        <begin position="204"/>
        <end position="224"/>
    </location>
</feature>
<dbReference type="InterPro" id="IPR017871">
    <property type="entry name" value="ABC_transporter-like_CS"/>
</dbReference>
<dbReference type="InterPro" id="IPR011527">
    <property type="entry name" value="ABC1_TM_dom"/>
</dbReference>
<dbReference type="STRING" id="89524.SAMN05444370_103239"/>
<feature type="transmembrane region" description="Helical" evidence="8">
    <location>
        <begin position="101"/>
        <end position="118"/>
    </location>
</feature>
<evidence type="ECO:0000256" key="3">
    <source>
        <dbReference type="ARBA" id="ARBA00022741"/>
    </source>
</evidence>
<protein>
    <submittedName>
        <fullName evidence="11">ATP-binding cassette, subfamily B</fullName>
    </submittedName>
</protein>
<evidence type="ECO:0000256" key="7">
    <source>
        <dbReference type="ARBA" id="ARBA00024725"/>
    </source>
</evidence>
<keyword evidence="3" id="KW-0547">Nucleotide-binding</keyword>
<comment type="subcellular location">
    <subcellularLocation>
        <location evidence="1">Cell membrane</location>
        <topology evidence="1">Multi-pass membrane protein</topology>
    </subcellularLocation>
</comment>
<comment type="function">
    <text evidence="7">Part of an ABC transporter complex. Transmembrane domains (TMD) form a pore in the inner membrane and the ATP-binding domain (NBD) is responsible for energy generation.</text>
</comment>
<dbReference type="PROSITE" id="PS50893">
    <property type="entry name" value="ABC_TRANSPORTER_2"/>
    <property type="match status" value="1"/>
</dbReference>
<name>A0A1H3YUJ3_9RHOB</name>
<dbReference type="GO" id="GO:0140359">
    <property type="term" value="F:ABC-type transporter activity"/>
    <property type="evidence" value="ECO:0007669"/>
    <property type="project" value="InterPro"/>
</dbReference>
<dbReference type="AlphaFoldDB" id="A0A1H3YUJ3"/>
<dbReference type="SUPFAM" id="SSF52540">
    <property type="entry name" value="P-loop containing nucleoside triphosphate hydrolases"/>
    <property type="match status" value="1"/>
</dbReference>
<dbReference type="InterPro" id="IPR039421">
    <property type="entry name" value="Type_1_exporter"/>
</dbReference>
<evidence type="ECO:0000256" key="5">
    <source>
        <dbReference type="ARBA" id="ARBA00022989"/>
    </source>
</evidence>
<evidence type="ECO:0000313" key="11">
    <source>
        <dbReference type="EMBL" id="SEA14712.1"/>
    </source>
</evidence>
<evidence type="ECO:0000256" key="2">
    <source>
        <dbReference type="ARBA" id="ARBA00022692"/>
    </source>
</evidence>
<dbReference type="SUPFAM" id="SSF90123">
    <property type="entry name" value="ABC transporter transmembrane region"/>
    <property type="match status" value="1"/>
</dbReference>
<keyword evidence="6 8" id="KW-0472">Membrane</keyword>
<dbReference type="Gene3D" id="3.40.50.300">
    <property type="entry name" value="P-loop containing nucleotide triphosphate hydrolases"/>
    <property type="match status" value="1"/>
</dbReference>
<reference evidence="11 12" key="1">
    <citation type="submission" date="2016-10" db="EMBL/GenBank/DDBJ databases">
        <authorList>
            <person name="de Groot N.N."/>
        </authorList>
    </citation>
    <scope>NUCLEOTIDE SEQUENCE [LARGE SCALE GENOMIC DNA]</scope>
    <source>
        <strain evidence="11 12">DSM 15345</strain>
    </source>
</reference>
<dbReference type="PROSITE" id="PS50929">
    <property type="entry name" value="ABC_TM1F"/>
    <property type="match status" value="1"/>
</dbReference>
<dbReference type="PROSITE" id="PS00211">
    <property type="entry name" value="ABC_TRANSPORTER_1"/>
    <property type="match status" value="1"/>
</dbReference>
<sequence length="633" mass="67854">MHDDAHDKREAALQGATPFQRLFAPFERLIDPFGPYAAAEPPRALVPFLRWALTDARPAVVLLGVVSLVLGAAEALVYALIGGLVDRAAAAGPERFFADEWPWLAALGFGVVVAKPLAQLGQNALTSLTFGPTLNQLVIWRLHRHTLGQSMRFFEEDFTGRIAQKQMQTANATTSVTMDTLSTLGMLVSYVATMALLLAAAEPWLALVTLLWALGFGLALRWGVPLVRARSQARAAARAAVTGRLVDSLSHMKTVKLFAHARREEESAKAALARYREAALGFGRAMMAMRVLLNILNVLVTLALIGGALWLWQVGSASIGVVAMAAMLTFRLTNMSNWIAFSALSIFGEIGTIEDGAQTLSPRHDITDRPGARDPAPVTGRVRFEDVTFRYGRETGGVAGLDVDIAAGEKVALVGRSGAGKSTAVSLLLRLYDVEKGRVTLDGADIRDLTQDGLRRAVGTVTQETAIFNRSALANILYGRPEAGLEAAMEAAKRARAHDFIEGLRDGRGRTGYAAHLGERGVKLSGGQRQRIALARAILKDAPVLLLDEATSALDSEVEADIQAALEEVMRDKTVLAIAHRLSTIAAMDRVLVLDQGRVVEQGPHGALLAKGGLYAQLWARQSGGFLGAEAAE</sequence>
<dbReference type="FunFam" id="3.40.50.300:FF:000218">
    <property type="entry name" value="Multidrug ABC transporter ATP-binding protein"/>
    <property type="match status" value="1"/>
</dbReference>
<dbReference type="PANTHER" id="PTHR24221:SF203">
    <property type="entry name" value="ATP-BINDING_PERMEASE FUSION ABC TRANSPORTER-RELATED"/>
    <property type="match status" value="1"/>
</dbReference>
<dbReference type="InterPro" id="IPR003593">
    <property type="entry name" value="AAA+_ATPase"/>
</dbReference>
<feature type="domain" description="ABC transmembrane type-1" evidence="10">
    <location>
        <begin position="61"/>
        <end position="342"/>
    </location>
</feature>
<dbReference type="InterPro" id="IPR027417">
    <property type="entry name" value="P-loop_NTPase"/>
</dbReference>
<accession>A0A1H3YUJ3</accession>
<dbReference type="Gene3D" id="1.20.1560.10">
    <property type="entry name" value="ABC transporter type 1, transmembrane domain"/>
    <property type="match status" value="1"/>
</dbReference>
<keyword evidence="2 8" id="KW-0812">Transmembrane</keyword>